<gene>
    <name evidence="1" type="ORF">K469DRAFT_720264</name>
</gene>
<dbReference type="EMBL" id="ML994617">
    <property type="protein sequence ID" value="KAF2191271.1"/>
    <property type="molecule type" value="Genomic_DNA"/>
</dbReference>
<keyword evidence="2" id="KW-1185">Reference proteome</keyword>
<protein>
    <submittedName>
        <fullName evidence="1">Uncharacterized protein</fullName>
    </submittedName>
</protein>
<dbReference type="Proteomes" id="UP000800200">
    <property type="component" value="Unassembled WGS sequence"/>
</dbReference>
<dbReference type="AlphaFoldDB" id="A0A6A6EIP4"/>
<reference evidence="1" key="1">
    <citation type="journal article" date="2020" name="Stud. Mycol.">
        <title>101 Dothideomycetes genomes: a test case for predicting lifestyles and emergence of pathogens.</title>
        <authorList>
            <person name="Haridas S."/>
            <person name="Albert R."/>
            <person name="Binder M."/>
            <person name="Bloem J."/>
            <person name="Labutti K."/>
            <person name="Salamov A."/>
            <person name="Andreopoulos B."/>
            <person name="Baker S."/>
            <person name="Barry K."/>
            <person name="Bills G."/>
            <person name="Bluhm B."/>
            <person name="Cannon C."/>
            <person name="Castanera R."/>
            <person name="Culley D."/>
            <person name="Daum C."/>
            <person name="Ezra D."/>
            <person name="Gonzalez J."/>
            <person name="Henrissat B."/>
            <person name="Kuo A."/>
            <person name="Liang C."/>
            <person name="Lipzen A."/>
            <person name="Lutzoni F."/>
            <person name="Magnuson J."/>
            <person name="Mondo S."/>
            <person name="Nolan M."/>
            <person name="Ohm R."/>
            <person name="Pangilinan J."/>
            <person name="Park H.-J."/>
            <person name="Ramirez L."/>
            <person name="Alfaro M."/>
            <person name="Sun H."/>
            <person name="Tritt A."/>
            <person name="Yoshinaga Y."/>
            <person name="Zwiers L.-H."/>
            <person name="Turgeon B."/>
            <person name="Goodwin S."/>
            <person name="Spatafora J."/>
            <person name="Crous P."/>
            <person name="Grigoriev I."/>
        </authorList>
    </citation>
    <scope>NUCLEOTIDE SEQUENCE</scope>
    <source>
        <strain evidence="1">CBS 207.26</strain>
    </source>
</reference>
<name>A0A6A6EIP4_9PEZI</name>
<evidence type="ECO:0000313" key="1">
    <source>
        <dbReference type="EMBL" id="KAF2191271.1"/>
    </source>
</evidence>
<accession>A0A6A6EIP4</accession>
<evidence type="ECO:0000313" key="2">
    <source>
        <dbReference type="Proteomes" id="UP000800200"/>
    </source>
</evidence>
<organism evidence="1 2">
    <name type="scientific">Zopfia rhizophila CBS 207.26</name>
    <dbReference type="NCBI Taxonomy" id="1314779"/>
    <lineage>
        <taxon>Eukaryota</taxon>
        <taxon>Fungi</taxon>
        <taxon>Dikarya</taxon>
        <taxon>Ascomycota</taxon>
        <taxon>Pezizomycotina</taxon>
        <taxon>Dothideomycetes</taxon>
        <taxon>Dothideomycetes incertae sedis</taxon>
        <taxon>Zopfiaceae</taxon>
        <taxon>Zopfia</taxon>
    </lineage>
</organism>
<sequence length="136" mass="15724">MIPSPFAHSELAQLNPDEQYEETQAADFLMMDDIGTPPSYTSPARQAQCTIPITRSRPRRQARPQADKLQFLPLDEWDEHNSYEEDEPSYLHYSIEWKVCVNGRMVSKDTEQDLVLAPVAYWHMFLLVSSSRIGLH</sequence>
<dbReference type="OrthoDB" id="3752548at2759"/>
<proteinExistence type="predicted"/>